<dbReference type="SFLD" id="SFLDG01129">
    <property type="entry name" value="C1.5:_HAD__Beta-PGM__Phosphata"/>
    <property type="match status" value="1"/>
</dbReference>
<dbReference type="Gene3D" id="1.10.150.240">
    <property type="entry name" value="Putative phosphatase, domain 2"/>
    <property type="match status" value="1"/>
</dbReference>
<dbReference type="InterPro" id="IPR023214">
    <property type="entry name" value="HAD_sf"/>
</dbReference>
<dbReference type="PANTHER" id="PTHR43481:SF4">
    <property type="entry name" value="GLYCEROL-1-PHOSPHATE PHOSPHOHYDROLASE 1-RELATED"/>
    <property type="match status" value="1"/>
</dbReference>
<accession>A0ABX7Y3Z1</accession>
<dbReference type="SFLD" id="SFLDS00003">
    <property type="entry name" value="Haloacid_Dehalogenase"/>
    <property type="match status" value="1"/>
</dbReference>
<dbReference type="SUPFAM" id="SSF56784">
    <property type="entry name" value="HAD-like"/>
    <property type="match status" value="1"/>
</dbReference>
<gene>
    <name evidence="1" type="ORF">J5A65_12820</name>
</gene>
<dbReference type="InterPro" id="IPR036412">
    <property type="entry name" value="HAD-like_sf"/>
</dbReference>
<dbReference type="EMBL" id="CP072384">
    <property type="protein sequence ID" value="QUC07787.1"/>
    <property type="molecule type" value="Genomic_DNA"/>
</dbReference>
<dbReference type="Proteomes" id="UP000678513">
    <property type="component" value="Chromosome"/>
</dbReference>
<dbReference type="Gene3D" id="3.40.50.1000">
    <property type="entry name" value="HAD superfamily/HAD-like"/>
    <property type="match status" value="1"/>
</dbReference>
<protein>
    <submittedName>
        <fullName evidence="1">HAD-IA family hydrolase</fullName>
    </submittedName>
</protein>
<evidence type="ECO:0000313" key="2">
    <source>
        <dbReference type="Proteomes" id="UP000678513"/>
    </source>
</evidence>
<organism evidence="1 2">
    <name type="scientific">Arachnia rubra</name>
    <dbReference type="NCBI Taxonomy" id="1547448"/>
    <lineage>
        <taxon>Bacteria</taxon>
        <taxon>Bacillati</taxon>
        <taxon>Actinomycetota</taxon>
        <taxon>Actinomycetes</taxon>
        <taxon>Propionibacteriales</taxon>
        <taxon>Propionibacteriaceae</taxon>
        <taxon>Arachnia</taxon>
    </lineage>
</organism>
<name>A0ABX7Y3Z1_9ACTN</name>
<dbReference type="NCBIfam" id="TIGR01509">
    <property type="entry name" value="HAD-SF-IA-v3"/>
    <property type="match status" value="1"/>
</dbReference>
<evidence type="ECO:0000313" key="1">
    <source>
        <dbReference type="EMBL" id="QUC07787.1"/>
    </source>
</evidence>
<keyword evidence="1" id="KW-0378">Hydrolase</keyword>
<dbReference type="PANTHER" id="PTHR43481">
    <property type="entry name" value="FRUCTOSE-1-PHOSPHATE PHOSPHATASE"/>
    <property type="match status" value="1"/>
</dbReference>
<keyword evidence="2" id="KW-1185">Reference proteome</keyword>
<dbReference type="RefSeq" id="WP_212322684.1">
    <property type="nucleotide sequence ID" value="NZ_AP024463.1"/>
</dbReference>
<dbReference type="InterPro" id="IPR051806">
    <property type="entry name" value="HAD-like_SPP"/>
</dbReference>
<sequence length="221" mass="23241">MGWQHVVGSFDAVILDHDGTIVDSHAAMLRAYATWAEEFDVDLEKLPTYLGMPSRALTKALVAEDRWSAAAIRIEELEVTDTAGVAAMPGAAETLRVLPAGAVAVATSCTRRLLDARMAAAGLPLPRVVVTRDQVANGKPAPDSFLLAAEQLGVEPSRALVVEDSLAGIAAARAGGFPVLGILSTHSPDVLHADVHVPDLSQVTWEVTHDGIRAVVAWGSD</sequence>
<dbReference type="NCBIfam" id="TIGR01549">
    <property type="entry name" value="HAD-SF-IA-v1"/>
    <property type="match status" value="1"/>
</dbReference>
<proteinExistence type="predicted"/>
<dbReference type="Pfam" id="PF00702">
    <property type="entry name" value="Hydrolase"/>
    <property type="match status" value="1"/>
</dbReference>
<dbReference type="GO" id="GO:0016787">
    <property type="term" value="F:hydrolase activity"/>
    <property type="evidence" value="ECO:0007669"/>
    <property type="project" value="UniProtKB-KW"/>
</dbReference>
<dbReference type="InterPro" id="IPR006439">
    <property type="entry name" value="HAD-SF_hydro_IA"/>
</dbReference>
<dbReference type="InterPro" id="IPR023198">
    <property type="entry name" value="PGP-like_dom2"/>
</dbReference>
<reference evidence="1 2" key="1">
    <citation type="submission" date="2021-03" db="EMBL/GenBank/DDBJ databases">
        <title>Human Oral Microbial Genomes.</title>
        <authorList>
            <person name="Johnston C.D."/>
            <person name="Chen T."/>
            <person name="Dewhirst F.E."/>
        </authorList>
    </citation>
    <scope>NUCLEOTIDE SEQUENCE [LARGE SCALE GENOMIC DNA]</scope>
    <source>
        <strain evidence="1 2">DSMZ 100122</strain>
    </source>
</reference>